<dbReference type="GO" id="GO:0002181">
    <property type="term" value="P:cytoplasmic translation"/>
    <property type="evidence" value="ECO:0007669"/>
    <property type="project" value="TreeGrafter"/>
</dbReference>
<evidence type="ECO:0000256" key="3">
    <source>
        <dbReference type="ARBA" id="ARBA00023274"/>
    </source>
</evidence>
<sequence>MASDEVIREAMMWRPRRGSWGMAVNTSKDGTGGQTWLPSVRRAGAVGNGCGRGHAKGEGDCVHDNNLTRNEAERPAGVNGESGMRRNERGDSGAPRRVCGNPHAIIRKYGLMCCRQCFRSNAKEIGFIKVTSSTSKFQTAISALDNRLNEEQRRYPPTGYHSLDTTCWIPPARFFPPGHPPFGYPPIGYPPSGYPLAGYPPSGYPLFEYPGTSAPHHDTGGHHGHQKEKHGTS</sequence>
<proteinExistence type="inferred from homology"/>
<dbReference type="EMBL" id="JACMSC010000002">
    <property type="protein sequence ID" value="KAG6533274.1"/>
    <property type="molecule type" value="Genomic_DNA"/>
</dbReference>
<dbReference type="FunFam" id="4.10.830.10:FF:000002">
    <property type="entry name" value="40S ribosomal protein S29"/>
    <property type="match status" value="1"/>
</dbReference>
<comment type="caution">
    <text evidence="5">The sequence shown here is derived from an EMBL/GenBank/DDBJ whole genome shotgun (WGS) entry which is preliminary data.</text>
</comment>
<feature type="compositionally biased region" description="Basic residues" evidence="4">
    <location>
        <begin position="222"/>
        <end position="233"/>
    </location>
</feature>
<dbReference type="PANTHER" id="PTHR12010">
    <property type="entry name" value="40S RIBOSOMAL PROTEIN S29"/>
    <property type="match status" value="1"/>
</dbReference>
<keyword evidence="2" id="KW-0689">Ribosomal protein</keyword>
<evidence type="ECO:0000313" key="5">
    <source>
        <dbReference type="EMBL" id="KAG6533274.1"/>
    </source>
</evidence>
<dbReference type="GO" id="GO:0022627">
    <property type="term" value="C:cytosolic small ribosomal subunit"/>
    <property type="evidence" value="ECO:0007669"/>
    <property type="project" value="TreeGrafter"/>
</dbReference>
<dbReference type="InterPro" id="IPR001209">
    <property type="entry name" value="Ribosomal_uS14"/>
</dbReference>
<keyword evidence="3" id="KW-0687">Ribonucleoprotein</keyword>
<keyword evidence="6" id="KW-1185">Reference proteome</keyword>
<comment type="similarity">
    <text evidence="1">Belongs to the universal ribosomal protein uS14 family.</text>
</comment>
<feature type="region of interest" description="Disordered" evidence="4">
    <location>
        <begin position="64"/>
        <end position="96"/>
    </location>
</feature>
<dbReference type="GO" id="GO:0008270">
    <property type="term" value="F:zinc ion binding"/>
    <property type="evidence" value="ECO:0007669"/>
    <property type="project" value="InterPro"/>
</dbReference>
<evidence type="ECO:0000256" key="2">
    <source>
        <dbReference type="ARBA" id="ARBA00022980"/>
    </source>
</evidence>
<organism evidence="5 6">
    <name type="scientific">Zingiber officinale</name>
    <name type="common">Ginger</name>
    <name type="synonym">Amomum zingiber</name>
    <dbReference type="NCBI Taxonomy" id="94328"/>
    <lineage>
        <taxon>Eukaryota</taxon>
        <taxon>Viridiplantae</taxon>
        <taxon>Streptophyta</taxon>
        <taxon>Embryophyta</taxon>
        <taxon>Tracheophyta</taxon>
        <taxon>Spermatophyta</taxon>
        <taxon>Magnoliopsida</taxon>
        <taxon>Liliopsida</taxon>
        <taxon>Zingiberales</taxon>
        <taxon>Zingiberaceae</taxon>
        <taxon>Zingiber</taxon>
    </lineage>
</organism>
<dbReference type="InterPro" id="IPR039744">
    <property type="entry name" value="RIbosomal_uS14_euk_arc"/>
</dbReference>
<protein>
    <recommendedName>
        <fullName evidence="7">40S ribosomal protein S29</fullName>
    </recommendedName>
</protein>
<gene>
    <name evidence="5" type="ORF">ZIOFF_007140</name>
</gene>
<dbReference type="InterPro" id="IPR043140">
    <property type="entry name" value="Ribosomal_uS14_sf"/>
</dbReference>
<dbReference type="GO" id="GO:0003735">
    <property type="term" value="F:structural constituent of ribosome"/>
    <property type="evidence" value="ECO:0007669"/>
    <property type="project" value="InterPro"/>
</dbReference>
<name>A0A8J5I0I6_ZINOF</name>
<dbReference type="Proteomes" id="UP000734854">
    <property type="component" value="Unassembled WGS sequence"/>
</dbReference>
<reference evidence="5 6" key="1">
    <citation type="submission" date="2020-08" db="EMBL/GenBank/DDBJ databases">
        <title>Plant Genome Project.</title>
        <authorList>
            <person name="Zhang R.-G."/>
        </authorList>
    </citation>
    <scope>NUCLEOTIDE SEQUENCE [LARGE SCALE GENOMIC DNA]</scope>
    <source>
        <tissue evidence="5">Rhizome</tissue>
    </source>
</reference>
<evidence type="ECO:0000313" key="6">
    <source>
        <dbReference type="Proteomes" id="UP000734854"/>
    </source>
</evidence>
<evidence type="ECO:0000256" key="4">
    <source>
        <dbReference type="SAM" id="MobiDB-lite"/>
    </source>
</evidence>
<evidence type="ECO:0000256" key="1">
    <source>
        <dbReference type="ARBA" id="ARBA00009083"/>
    </source>
</evidence>
<dbReference type="AlphaFoldDB" id="A0A8J5I0I6"/>
<dbReference type="Pfam" id="PF00253">
    <property type="entry name" value="Ribosomal_S14"/>
    <property type="match status" value="1"/>
</dbReference>
<feature type="region of interest" description="Disordered" evidence="4">
    <location>
        <begin position="210"/>
        <end position="233"/>
    </location>
</feature>
<evidence type="ECO:0008006" key="7">
    <source>
        <dbReference type="Google" id="ProtNLM"/>
    </source>
</evidence>
<accession>A0A8J5I0I6</accession>
<dbReference type="PANTHER" id="PTHR12010:SF22">
    <property type="entry name" value="SMALL RIBOSOMAL SUBUNIT PROTEIN US14Z_US14Y_US14X"/>
    <property type="match status" value="1"/>
</dbReference>
<dbReference type="Gene3D" id="4.10.830.10">
    <property type="entry name" value="30s Ribosomal Protein S14, Chain N"/>
    <property type="match status" value="1"/>
</dbReference>